<dbReference type="InterPro" id="IPR029044">
    <property type="entry name" value="Nucleotide-diphossugar_trans"/>
</dbReference>
<protein>
    <submittedName>
        <fullName evidence="2">Beta-1,3-glucosyltransferase</fullName>
    </submittedName>
</protein>
<dbReference type="Proteomes" id="UP000234626">
    <property type="component" value="Unassembled WGS sequence"/>
</dbReference>
<dbReference type="GO" id="GO:0016020">
    <property type="term" value="C:membrane"/>
    <property type="evidence" value="ECO:0007669"/>
    <property type="project" value="InterPro"/>
</dbReference>
<evidence type="ECO:0000313" key="2">
    <source>
        <dbReference type="EMBL" id="PLR48866.1"/>
    </source>
</evidence>
<dbReference type="RefSeq" id="WP_101835054.1">
    <property type="nucleotide sequence ID" value="NZ_PJZK01000011.1"/>
</dbReference>
<dbReference type="PANTHER" id="PTHR43685:SF2">
    <property type="entry name" value="GLYCOSYLTRANSFERASE 2-LIKE DOMAIN-CONTAINING PROTEIN"/>
    <property type="match status" value="1"/>
</dbReference>
<organism evidence="2 3">
    <name type="scientific">Chimaeribacter arupi</name>
    <dbReference type="NCBI Taxonomy" id="2060066"/>
    <lineage>
        <taxon>Bacteria</taxon>
        <taxon>Pseudomonadati</taxon>
        <taxon>Pseudomonadota</taxon>
        <taxon>Gammaproteobacteria</taxon>
        <taxon>Enterobacterales</taxon>
        <taxon>Yersiniaceae</taxon>
        <taxon>Chimaeribacter</taxon>
    </lineage>
</organism>
<evidence type="ECO:0000313" key="3">
    <source>
        <dbReference type="Proteomes" id="UP000234626"/>
    </source>
</evidence>
<evidence type="ECO:0000259" key="1">
    <source>
        <dbReference type="Pfam" id="PF00535"/>
    </source>
</evidence>
<dbReference type="OrthoDB" id="6813549at2"/>
<dbReference type="InterPro" id="IPR011990">
    <property type="entry name" value="TPR-like_helical_dom_sf"/>
</dbReference>
<dbReference type="AlphaFoldDB" id="A0A2N5EM46"/>
<dbReference type="SUPFAM" id="SSF48452">
    <property type="entry name" value="TPR-like"/>
    <property type="match status" value="1"/>
</dbReference>
<dbReference type="InterPro" id="IPR007554">
    <property type="entry name" value="Glycerophosphate_synth"/>
</dbReference>
<dbReference type="Gene3D" id="3.90.550.10">
    <property type="entry name" value="Spore Coat Polysaccharide Biosynthesis Protein SpsA, Chain A"/>
    <property type="match status" value="1"/>
</dbReference>
<dbReference type="InterPro" id="IPR043148">
    <property type="entry name" value="TagF_C"/>
</dbReference>
<feature type="domain" description="Glycosyltransferase 2-like" evidence="1">
    <location>
        <begin position="43"/>
        <end position="141"/>
    </location>
</feature>
<dbReference type="PANTHER" id="PTHR43685">
    <property type="entry name" value="GLYCOSYLTRANSFERASE"/>
    <property type="match status" value="1"/>
</dbReference>
<dbReference type="InterPro" id="IPR050834">
    <property type="entry name" value="Glycosyltransf_2"/>
</dbReference>
<proteinExistence type="predicted"/>
<dbReference type="SUPFAM" id="SSF53448">
    <property type="entry name" value="Nucleotide-diphospho-sugar transferases"/>
    <property type="match status" value="1"/>
</dbReference>
<dbReference type="SUPFAM" id="SSF53756">
    <property type="entry name" value="UDP-Glycosyltransferase/glycogen phosphorylase"/>
    <property type="match status" value="1"/>
</dbReference>
<sequence>MFNRKLRKLFRDPKLFFSDMLLKQHKKVAAVKPKKYDGKHHFTVVSAIYNVGRYLEEYFQSLVAQRLDFRTHLHLVLVDDGSTDDSAEIIKRWQAKYPKNITYLWKENGGQASARNLGLQHVNTGWVTFIDPDDFVDKEYFFAADAFASAHANSNLHMMACNFVFYFDETNMIKDTHPLKYRFAGGDRLFPLDALKKQLQLSASTAIFRTANIIKHQLQFNAEIKPSFEDAHFVAHYLMSVGTGSAGFLKSARYYYRKRGDGTSTLDTSWEKPGLFDAVLEKGCLDILNRYQQKGLPVPYHVQLTMAYHLIWYIKRLHSQPHALNFLTEAQKKKFYRLVDEIYSRIDIQTIMEFDLAGSWFFHKVGILGCFKNSDPAFQIVYIESYDAPKKLVQLRYFTRAVGLEAISVNGRDCVPHYVKTMNHPFGERLFVQERRLWVPLEENSLLKITINNVPTRLSLAGKHHQQGLQGNLITQHFRDQKPDYVKKGKFDGYWLLMDRETQADDNAEHLYRYIRNNHPEQKIIFALSEHSHDWARLEREGFNLVAFGSTRHEAVLKSCAKIISSHADKYVTNYLGPKMLSSRHYVFLQHGVTKDDISGWLNQKEHIDCFVTASQAEYLSICGEGSPYKFGKKEVVLTGFPRHDQLVNNQKIDGKMLLIMPTWRSTIVGAVNGAGHEREINPDFMSTRFAQAWLSLLNAPELEQLSKKYGYQVVFFPHATLTPYLPQFRLPDYIRVISHADMAIQELFKQASFMLTDYSSVAFEMAVQNKPVVYYQFDEDEVFSGSHIYRKGYFSYRENGFGPVVTEQADVLAELDTMMARGGLALPAIQQRIEETFPHRDGGNCARTYRAIVALDQPLAEGVIDTEILESYALQASQHRQWALATARWSQLVEQGNAEQRQHARLPLLTALREGGKIGEALHYLANAFTAEERENNSILIGEEANLHMACRQWQKAAACWQVLPVLTPSELLAHMQSVAEQGDVAVLRKIVRHQRRRYDTAALNVMSDVWAAIAAGDHDHALALLDAHVAGFTEEERMACRVDLLRCRLNREKGEFAPALEALKKCQAQGNAGISADIELALIAAQQKRWKEVEAAVLKTGLTMDQQDSALVLAYLQALRYQKKHDVLHAYLAQLPEQHSRHALLLPELGEAFIALKLWNKAAEVWMALLDNEPQAHYRLAYTYRMLGMAEEGLALLLGSHNGMPGDLDEWLLRAELAQLAGDWQEASHAWSSVLRYYPDNAPAESWDRLYHAELISSMRGLKILEKNN</sequence>
<dbReference type="Pfam" id="PF04464">
    <property type="entry name" value="Glyphos_transf"/>
    <property type="match status" value="1"/>
</dbReference>
<comment type="caution">
    <text evidence="2">The sequence shown here is derived from an EMBL/GenBank/DDBJ whole genome shotgun (WGS) entry which is preliminary data.</text>
</comment>
<dbReference type="Gene3D" id="3.40.50.12580">
    <property type="match status" value="1"/>
</dbReference>
<reference evidence="2 3" key="1">
    <citation type="submission" date="2017-12" db="EMBL/GenBank/DDBJ databases">
        <title>Characterization of six clinical isolates of Enterochimera gen. nov., a novel genus of the Yersiniaciae family and the three species Enterochimera arupensis sp. nov., Enterochimera coloradensis sp. nov, and Enterochimera californica sp. nov.</title>
        <authorList>
            <person name="Rossi A."/>
            <person name="Fisher M."/>
        </authorList>
    </citation>
    <scope>NUCLEOTIDE SEQUENCE [LARGE SCALE GENOMIC DNA]</scope>
    <source>
        <strain evidence="2 3">2016Iso1</strain>
    </source>
</reference>
<keyword evidence="2" id="KW-0808">Transferase</keyword>
<dbReference type="CDD" id="cd00761">
    <property type="entry name" value="Glyco_tranf_GTA_type"/>
    <property type="match status" value="1"/>
</dbReference>
<keyword evidence="3" id="KW-1185">Reference proteome</keyword>
<gene>
    <name evidence="2" type="ORF">CYR34_12035</name>
</gene>
<dbReference type="Gene3D" id="1.25.40.10">
    <property type="entry name" value="Tetratricopeptide repeat domain"/>
    <property type="match status" value="1"/>
</dbReference>
<dbReference type="Pfam" id="PF00535">
    <property type="entry name" value="Glycos_transf_2"/>
    <property type="match status" value="1"/>
</dbReference>
<dbReference type="EMBL" id="PJZK01000011">
    <property type="protein sequence ID" value="PLR48866.1"/>
    <property type="molecule type" value="Genomic_DNA"/>
</dbReference>
<dbReference type="InterPro" id="IPR001173">
    <property type="entry name" value="Glyco_trans_2-like"/>
</dbReference>
<name>A0A2N5EM46_9GAMM</name>
<accession>A0A2N5EM46</accession>
<dbReference type="GO" id="GO:0047355">
    <property type="term" value="F:CDP-glycerol glycerophosphotransferase activity"/>
    <property type="evidence" value="ECO:0007669"/>
    <property type="project" value="InterPro"/>
</dbReference>